<protein>
    <submittedName>
        <fullName evidence="1">Uncharacterized protein</fullName>
    </submittedName>
</protein>
<evidence type="ECO:0000313" key="1">
    <source>
        <dbReference type="EMBL" id="GER83868.1"/>
    </source>
</evidence>
<sequence>MKELCEGGIGCSIVTQENGKILSGYLCQGLTESIKGWLVALSRSSHLLAQQIRQEGFQLTERGEQTLQAL</sequence>
<evidence type="ECO:0000313" key="2">
    <source>
        <dbReference type="Proteomes" id="UP000334820"/>
    </source>
</evidence>
<dbReference type="Proteomes" id="UP000334820">
    <property type="component" value="Unassembled WGS sequence"/>
</dbReference>
<organism evidence="1 2">
    <name type="scientific">Thermogemmatispora aurantia</name>
    <dbReference type="NCBI Taxonomy" id="2045279"/>
    <lineage>
        <taxon>Bacteria</taxon>
        <taxon>Bacillati</taxon>
        <taxon>Chloroflexota</taxon>
        <taxon>Ktedonobacteria</taxon>
        <taxon>Thermogemmatisporales</taxon>
        <taxon>Thermogemmatisporaceae</taxon>
        <taxon>Thermogemmatispora</taxon>
    </lineage>
</organism>
<name>A0A5J4K5D3_9CHLR</name>
<keyword evidence="2" id="KW-1185">Reference proteome</keyword>
<dbReference type="AlphaFoldDB" id="A0A5J4K5D3"/>
<proteinExistence type="predicted"/>
<accession>A0A5J4K5D3</accession>
<reference evidence="1 2" key="1">
    <citation type="journal article" date="2019" name="Int. J. Syst. Evol. Microbiol.">
        <title>Thermogemmatispora aurantia sp. nov. and Thermogemmatispora argillosa sp. nov., within the class Ktedonobacteria, and emended description of the genus Thermogemmatispora.</title>
        <authorList>
            <person name="Zheng Y."/>
            <person name="Wang C.M."/>
            <person name="Sakai Y."/>
            <person name="Abe K."/>
            <person name="Yokota A."/>
            <person name="Yabe S."/>
        </authorList>
    </citation>
    <scope>NUCLEOTIDE SEQUENCE [LARGE SCALE GENOMIC DNA]</scope>
    <source>
        <strain evidence="1 2">A1-2</strain>
    </source>
</reference>
<gene>
    <name evidence="1" type="ORF">KTAU_25050</name>
</gene>
<comment type="caution">
    <text evidence="1">The sequence shown here is derived from an EMBL/GenBank/DDBJ whole genome shotgun (WGS) entry which is preliminary data.</text>
</comment>
<dbReference type="EMBL" id="BKZV01000003">
    <property type="protein sequence ID" value="GER83868.1"/>
    <property type="molecule type" value="Genomic_DNA"/>
</dbReference>